<organism evidence="2 3">
    <name type="scientific">Staphylococcus casei</name>
    <dbReference type="NCBI Taxonomy" id="201828"/>
    <lineage>
        <taxon>Bacteria</taxon>
        <taxon>Bacillati</taxon>
        <taxon>Bacillota</taxon>
        <taxon>Bacilli</taxon>
        <taxon>Bacillales</taxon>
        <taxon>Staphylococcaceae</taxon>
        <taxon>Staphylococcus</taxon>
    </lineage>
</organism>
<gene>
    <name evidence="2" type="ORF">SHJJP9002_001974</name>
</gene>
<evidence type="ECO:0000256" key="1">
    <source>
        <dbReference type="SAM" id="Phobius"/>
    </source>
</evidence>
<protein>
    <submittedName>
        <fullName evidence="2">Uncharacterized protein</fullName>
    </submittedName>
</protein>
<dbReference type="Proteomes" id="UP001468345">
    <property type="component" value="Chromosome"/>
</dbReference>
<dbReference type="EMBL" id="CP133006">
    <property type="protein sequence ID" value="WZG09999.1"/>
    <property type="molecule type" value="Genomic_DNA"/>
</dbReference>
<feature type="transmembrane region" description="Helical" evidence="1">
    <location>
        <begin position="44"/>
        <end position="60"/>
    </location>
</feature>
<dbReference type="NCBIfam" id="NF047829">
    <property type="entry name" value="epilancin_ElxI1"/>
    <property type="match status" value="1"/>
</dbReference>
<reference evidence="2 3" key="1">
    <citation type="journal article" date="2024" name="ISME J.">
        <title>Staphylococcus epidermidis bacteriocin A37 kills natural competitors with a unique mechanism of action.</title>
        <authorList>
            <person name="Puls J.S."/>
            <person name="Winnerling B."/>
            <person name="Power J.J."/>
            <person name="Kruger A.M."/>
            <person name="Brajtenbach D."/>
            <person name="Johnson M."/>
            <person name="Bilici K."/>
            <person name="Camus L."/>
            <person name="Fliesswasser T."/>
            <person name="Schneider T."/>
            <person name="Sahl H.G."/>
            <person name="Ghosal D."/>
            <person name="Kubitscheck U."/>
            <person name="Heilbronner S."/>
            <person name="Grein F."/>
        </authorList>
    </citation>
    <scope>NUCLEOTIDE SEQUENCE [LARGE SCALE GENOMIC DNA]</scope>
    <source>
        <strain evidence="2 3">SCK7</strain>
    </source>
</reference>
<dbReference type="InterPro" id="IPR058175">
    <property type="entry name" value="ElxI1-like"/>
</dbReference>
<proteinExistence type="predicted"/>
<keyword evidence="3" id="KW-1185">Reference proteome</keyword>
<evidence type="ECO:0000313" key="3">
    <source>
        <dbReference type="Proteomes" id="UP001468345"/>
    </source>
</evidence>
<dbReference type="RefSeq" id="WP_341636482.1">
    <property type="nucleotide sequence ID" value="NZ_CP133006.1"/>
</dbReference>
<accession>A0ABZ2WCV2</accession>
<keyword evidence="1" id="KW-0472">Membrane</keyword>
<feature type="transmembrane region" description="Helical" evidence="1">
    <location>
        <begin position="7"/>
        <end position="32"/>
    </location>
</feature>
<keyword evidence="1" id="KW-1133">Transmembrane helix</keyword>
<sequence>MQILVKTLDVLVGICVVLLFSKYAVSFANMMFDWNLRWYFLEDIPHLTRILFILLLLFVIPSEMIKDKQKGNE</sequence>
<name>A0ABZ2WCV2_9STAP</name>
<evidence type="ECO:0000313" key="2">
    <source>
        <dbReference type="EMBL" id="WZG09999.1"/>
    </source>
</evidence>
<keyword evidence="1" id="KW-0812">Transmembrane</keyword>